<evidence type="ECO:0000256" key="7">
    <source>
        <dbReference type="ARBA" id="ARBA00022729"/>
    </source>
</evidence>
<dbReference type="Proteomes" id="UP000027100">
    <property type="component" value="Unassembled WGS sequence"/>
</dbReference>
<feature type="domain" description="TonB-dependent receptor plug" evidence="19">
    <location>
        <begin position="71"/>
        <end position="166"/>
    </location>
</feature>
<comment type="subcellular location">
    <subcellularLocation>
        <location evidence="1 14">Cell outer membrane</location>
        <topology evidence="1 14">Multi-pass membrane protein</topology>
    </subcellularLocation>
</comment>
<evidence type="ECO:0000256" key="17">
    <source>
        <dbReference type="SAM" id="SignalP"/>
    </source>
</evidence>
<dbReference type="AlphaFoldDB" id="A0A062V5U6"/>
<dbReference type="EMBL" id="ARYM01000021">
    <property type="protein sequence ID" value="KCZ97351.1"/>
    <property type="molecule type" value="Genomic_DNA"/>
</dbReference>
<dbReference type="STRING" id="1280954.HPO_15548"/>
<evidence type="ECO:0000256" key="9">
    <source>
        <dbReference type="ARBA" id="ARBA00023065"/>
    </source>
</evidence>
<keyword evidence="12 20" id="KW-0675">Receptor</keyword>
<keyword evidence="9" id="KW-0406">Ion transport</keyword>
<gene>
    <name evidence="20" type="ORF">HPO_15548</name>
</gene>
<evidence type="ECO:0000256" key="6">
    <source>
        <dbReference type="ARBA" id="ARBA00022692"/>
    </source>
</evidence>
<evidence type="ECO:0000256" key="16">
    <source>
        <dbReference type="RuleBase" id="RU003357"/>
    </source>
</evidence>
<dbReference type="GO" id="GO:0015344">
    <property type="term" value="F:siderophore uptake transmembrane transporter activity"/>
    <property type="evidence" value="ECO:0007669"/>
    <property type="project" value="TreeGrafter"/>
</dbReference>
<evidence type="ECO:0000256" key="8">
    <source>
        <dbReference type="ARBA" id="ARBA00023004"/>
    </source>
</evidence>
<evidence type="ECO:0000313" key="20">
    <source>
        <dbReference type="EMBL" id="KCZ97351.1"/>
    </source>
</evidence>
<feature type="short sequence motif" description="TonB C-terminal box" evidence="15">
    <location>
        <begin position="693"/>
        <end position="710"/>
    </location>
</feature>
<dbReference type="CDD" id="cd01347">
    <property type="entry name" value="ligand_gated_channel"/>
    <property type="match status" value="1"/>
</dbReference>
<keyword evidence="21" id="KW-1185">Reference proteome</keyword>
<evidence type="ECO:0000256" key="3">
    <source>
        <dbReference type="ARBA" id="ARBA00022448"/>
    </source>
</evidence>
<dbReference type="PROSITE" id="PS52016">
    <property type="entry name" value="TONB_DEPENDENT_REC_3"/>
    <property type="match status" value="1"/>
</dbReference>
<comment type="caution">
    <text evidence="20">The sequence shown here is derived from an EMBL/GenBank/DDBJ whole genome shotgun (WGS) entry which is preliminary data.</text>
</comment>
<evidence type="ECO:0000256" key="11">
    <source>
        <dbReference type="ARBA" id="ARBA00023136"/>
    </source>
</evidence>
<feature type="domain" description="TonB-dependent receptor-like beta-barrel" evidence="18">
    <location>
        <begin position="240"/>
        <end position="678"/>
    </location>
</feature>
<keyword evidence="7 17" id="KW-0732">Signal</keyword>
<evidence type="ECO:0000256" key="1">
    <source>
        <dbReference type="ARBA" id="ARBA00004571"/>
    </source>
</evidence>
<keyword evidence="5" id="KW-0410">Iron transport</keyword>
<evidence type="ECO:0000256" key="14">
    <source>
        <dbReference type="PROSITE-ProRule" id="PRU01360"/>
    </source>
</evidence>
<keyword evidence="4 14" id="KW-1134">Transmembrane beta strand</keyword>
<dbReference type="PANTHER" id="PTHR32552">
    <property type="entry name" value="FERRICHROME IRON RECEPTOR-RELATED"/>
    <property type="match status" value="1"/>
</dbReference>
<evidence type="ECO:0000256" key="10">
    <source>
        <dbReference type="ARBA" id="ARBA00023077"/>
    </source>
</evidence>
<evidence type="ECO:0000256" key="2">
    <source>
        <dbReference type="ARBA" id="ARBA00009810"/>
    </source>
</evidence>
<keyword evidence="3 14" id="KW-0813">Transport</keyword>
<dbReference type="Gene3D" id="2.40.170.20">
    <property type="entry name" value="TonB-dependent receptor, beta-barrel domain"/>
    <property type="match status" value="1"/>
</dbReference>
<keyword evidence="11 14" id="KW-0472">Membrane</keyword>
<dbReference type="GO" id="GO:0015891">
    <property type="term" value="P:siderophore transport"/>
    <property type="evidence" value="ECO:0007669"/>
    <property type="project" value="InterPro"/>
</dbReference>
<dbReference type="InterPro" id="IPR037066">
    <property type="entry name" value="Plug_dom_sf"/>
</dbReference>
<evidence type="ECO:0000259" key="19">
    <source>
        <dbReference type="Pfam" id="PF07715"/>
    </source>
</evidence>
<dbReference type="PANTHER" id="PTHR32552:SF74">
    <property type="entry name" value="HYDROXAMATE SIDEROPHORE RECEPTOR FHUE"/>
    <property type="match status" value="1"/>
</dbReference>
<dbReference type="InterPro" id="IPR036942">
    <property type="entry name" value="Beta-barrel_TonB_sf"/>
</dbReference>
<dbReference type="GO" id="GO:0038023">
    <property type="term" value="F:signaling receptor activity"/>
    <property type="evidence" value="ECO:0007669"/>
    <property type="project" value="InterPro"/>
</dbReference>
<dbReference type="InterPro" id="IPR000531">
    <property type="entry name" value="Beta-barrel_TonB"/>
</dbReference>
<protein>
    <submittedName>
        <fullName evidence="20">TonB-dependent siderophore receptor</fullName>
    </submittedName>
</protein>
<dbReference type="eggNOG" id="COG4773">
    <property type="taxonomic scope" value="Bacteria"/>
</dbReference>
<dbReference type="SUPFAM" id="SSF56935">
    <property type="entry name" value="Porins"/>
    <property type="match status" value="1"/>
</dbReference>
<proteinExistence type="inferred from homology"/>
<dbReference type="PROSITE" id="PS01156">
    <property type="entry name" value="TONB_DEPENDENT_REC_2"/>
    <property type="match status" value="1"/>
</dbReference>
<keyword evidence="6 14" id="KW-0812">Transmembrane</keyword>
<reference evidence="20 21" key="1">
    <citation type="journal article" date="2014" name="Antonie Van Leeuwenhoek">
        <title>Hyphomonas beringensis sp. nov. and Hyphomonas chukchiensis sp. nov., isolated from surface seawater of the Bering Sea and Chukchi Sea.</title>
        <authorList>
            <person name="Li C."/>
            <person name="Lai Q."/>
            <person name="Li G."/>
            <person name="Dong C."/>
            <person name="Wang J."/>
            <person name="Liao Y."/>
            <person name="Shao Z."/>
        </authorList>
    </citation>
    <scope>NUCLEOTIDE SEQUENCE [LARGE SCALE GENOMIC DNA]</scope>
    <source>
        <strain evidence="20 21">PS728</strain>
    </source>
</reference>
<evidence type="ECO:0000256" key="15">
    <source>
        <dbReference type="PROSITE-ProRule" id="PRU10144"/>
    </source>
</evidence>
<dbReference type="InterPro" id="IPR039426">
    <property type="entry name" value="TonB-dep_rcpt-like"/>
</dbReference>
<evidence type="ECO:0000259" key="18">
    <source>
        <dbReference type="Pfam" id="PF00593"/>
    </source>
</evidence>
<feature type="chain" id="PRO_5001614937" evidence="17">
    <location>
        <begin position="27"/>
        <end position="710"/>
    </location>
</feature>
<dbReference type="NCBIfam" id="TIGR01783">
    <property type="entry name" value="TonB-siderophor"/>
    <property type="match status" value="1"/>
</dbReference>
<keyword evidence="13 14" id="KW-0998">Cell outer membrane</keyword>
<dbReference type="InterPro" id="IPR012910">
    <property type="entry name" value="Plug_dom"/>
</dbReference>
<dbReference type="PATRIC" id="fig|1280954.3.peg.3143"/>
<evidence type="ECO:0000256" key="5">
    <source>
        <dbReference type="ARBA" id="ARBA00022496"/>
    </source>
</evidence>
<feature type="signal peptide" evidence="17">
    <location>
        <begin position="1"/>
        <end position="26"/>
    </location>
</feature>
<evidence type="ECO:0000313" key="21">
    <source>
        <dbReference type="Proteomes" id="UP000027100"/>
    </source>
</evidence>
<evidence type="ECO:0000256" key="13">
    <source>
        <dbReference type="ARBA" id="ARBA00023237"/>
    </source>
</evidence>
<dbReference type="Pfam" id="PF07715">
    <property type="entry name" value="Plug"/>
    <property type="match status" value="1"/>
</dbReference>
<keyword evidence="8" id="KW-0408">Iron</keyword>
<dbReference type="GO" id="GO:0009279">
    <property type="term" value="C:cell outer membrane"/>
    <property type="evidence" value="ECO:0007669"/>
    <property type="project" value="UniProtKB-SubCell"/>
</dbReference>
<dbReference type="Pfam" id="PF00593">
    <property type="entry name" value="TonB_dep_Rec_b-barrel"/>
    <property type="match status" value="1"/>
</dbReference>
<evidence type="ECO:0000256" key="4">
    <source>
        <dbReference type="ARBA" id="ARBA00022452"/>
    </source>
</evidence>
<dbReference type="OrthoDB" id="9760333at2"/>
<keyword evidence="10 16" id="KW-0798">TonB box</keyword>
<dbReference type="Gene3D" id="2.170.130.10">
    <property type="entry name" value="TonB-dependent receptor, plug domain"/>
    <property type="match status" value="1"/>
</dbReference>
<dbReference type="RefSeq" id="WP_051612673.1">
    <property type="nucleotide sequence ID" value="NZ_ARYM01000021.1"/>
</dbReference>
<sequence>MATKTRFLVSAAFTTVAAFTAGSASAETATETRDVSEESPLIADKVIVTGQRATYAPPTASTGSREPVSILEIPHSISVITRQRIEDQNMAAIEDALSQVIGVTVSPWDTTTSQYRARGAILDLSYDGIAAFSTGGQPQFDLAMYDRVEVLRGPAALFRGSGNPSGSADLIRKRGRETAGISAAVQAGSWDNYRGELDFGGPLLESGQLRSRVVLAGQDRSYFHDRTGMNKWLGYGALDFDLTENTVLSVSAAYQDNATDSPSMGLPAYTDGRFLDVSRSTHVYPDWNRYAYETDEYTVDLTHETSGGWMFRARAMTGAQDYAYQDAYPSTGVNPNTMTTTYMRRAWDVWVGREALDAYVSGPVSLFGQTHHLTFGWGTQLYEWNQTGIATTQFPNVSIFNPNVIPQPALNYTSGSAGETKQTGAYAQARISVTQALKLILGGRVSDFENRSRTIPPGTATDWRTTTKETGEFSPYAGVVYYLRPNISAYASYTDIFIPQSAQQVTGETLDPRVGLQYEAGLKGRFFNDGLTAAIALFELREENRSLADTANPGFFLPAGEIEVRGWEFEIVGNPAANIDLSLGYSNLETEYTVHPTLVGQVTSPFEPEHTVKLYARYQFTSPGLERFFAAGGAQYSSGIIGTGVEGLREQGAFTVVNLQGGLQINKNTSLSLSVNNVLDETYWARVGGLNSYNTYGDPRSVMLALRAAF</sequence>
<accession>A0A062V5U6</accession>
<organism evidence="20 21">
    <name type="scientific">Hyphomonas polymorpha PS728</name>
    <dbReference type="NCBI Taxonomy" id="1280954"/>
    <lineage>
        <taxon>Bacteria</taxon>
        <taxon>Pseudomonadati</taxon>
        <taxon>Pseudomonadota</taxon>
        <taxon>Alphaproteobacteria</taxon>
        <taxon>Hyphomonadales</taxon>
        <taxon>Hyphomonadaceae</taxon>
        <taxon>Hyphomonas</taxon>
    </lineage>
</organism>
<name>A0A062V5U6_9PROT</name>
<evidence type="ECO:0000256" key="12">
    <source>
        <dbReference type="ARBA" id="ARBA00023170"/>
    </source>
</evidence>
<dbReference type="InterPro" id="IPR010917">
    <property type="entry name" value="TonB_rcpt_CS"/>
</dbReference>
<comment type="similarity">
    <text evidence="2 14 16">Belongs to the TonB-dependent receptor family.</text>
</comment>
<dbReference type="InterPro" id="IPR010105">
    <property type="entry name" value="TonB_sidphr_rcpt"/>
</dbReference>